<dbReference type="InterPro" id="IPR036188">
    <property type="entry name" value="FAD/NAD-bd_sf"/>
</dbReference>
<keyword evidence="8" id="KW-1185">Reference proteome</keyword>
<dbReference type="Pfam" id="PF00732">
    <property type="entry name" value="GMC_oxred_N"/>
    <property type="match status" value="1"/>
</dbReference>
<dbReference type="PROSITE" id="PS00221">
    <property type="entry name" value="MIP"/>
    <property type="match status" value="1"/>
</dbReference>
<dbReference type="OrthoDB" id="9798604at2"/>
<dbReference type="AlphaFoldDB" id="A0A4D4LHI9"/>
<dbReference type="SUPFAM" id="SSF51905">
    <property type="entry name" value="FAD/NAD(P)-binding domain"/>
    <property type="match status" value="1"/>
</dbReference>
<evidence type="ECO:0000259" key="6">
    <source>
        <dbReference type="Pfam" id="PF05199"/>
    </source>
</evidence>
<sequence>MTDIFHASQPSVVTSPAAEIDCDIVIIGSGMGGGTLAYALRDSGARVLIVEQGDFLPREIANWSPRAVHMRGRYKNSATWYEAATGRGFTPGNYHYVGGSTKMYGATLPRFREHDFEDVEHPDGVSPAWPLSYADLERHYTRAESIFWVHGLKGEDPTEPWRSTDFPHPPVPHDETVAEYVDSLRALGLSPFSLPTAIDYGPGGKCLWCATCDAFPCMVDAKGDADVAAVRPALKSPTVRLLTRTEVRRLDTNGTGKQVVSAHALHNGSPVRITAKRFVVSAGAANTAALLLRSASSGHPAGLSNASDQVGRNYMTHVTSFFLAVDPRHTNESVFQKTIGVNDWYNPGGDNRYPLGNVQGLGKLQGAMVKNARRMIPKAILDAVTHRTLDLFLQTEDLPLAENRVTLGSDGRLVLARRATNLSAHRELVKRMKAVSRKAGYPVALTQLLGIEASSHQCGTARMGVNPATSVVDPYCKSHDVDNLWIVDSSLFPSSAAVNPALTVASLALRVAESGQLTA</sequence>
<comment type="caution">
    <text evidence="7">The sequence shown here is derived from an EMBL/GenBank/DDBJ whole genome shotgun (WGS) entry which is preliminary data.</text>
</comment>
<comment type="similarity">
    <text evidence="1">Belongs to the GMC oxidoreductase family.</text>
</comment>
<dbReference type="Gene3D" id="3.50.50.60">
    <property type="entry name" value="FAD/NAD(P)-binding domain"/>
    <property type="match status" value="2"/>
</dbReference>
<dbReference type="EMBL" id="BJHW01000002">
    <property type="protein sequence ID" value="GDY59884.1"/>
    <property type="molecule type" value="Genomic_DNA"/>
</dbReference>
<dbReference type="InterPro" id="IPR000172">
    <property type="entry name" value="GMC_OxRdtase_N"/>
</dbReference>
<dbReference type="InterPro" id="IPR022357">
    <property type="entry name" value="MIP_CS"/>
</dbReference>
<evidence type="ECO:0000259" key="5">
    <source>
        <dbReference type="Pfam" id="PF00732"/>
    </source>
</evidence>
<proteinExistence type="inferred from homology"/>
<dbReference type="Pfam" id="PF13450">
    <property type="entry name" value="NAD_binding_8"/>
    <property type="match status" value="1"/>
</dbReference>
<dbReference type="GO" id="GO:0050660">
    <property type="term" value="F:flavin adenine dinucleotide binding"/>
    <property type="evidence" value="ECO:0007669"/>
    <property type="project" value="InterPro"/>
</dbReference>
<evidence type="ECO:0000313" key="8">
    <source>
        <dbReference type="Proteomes" id="UP000301309"/>
    </source>
</evidence>
<dbReference type="PANTHER" id="PTHR46056:SF12">
    <property type="entry name" value="LONG-CHAIN-ALCOHOL OXIDASE"/>
    <property type="match status" value="1"/>
</dbReference>
<dbReference type="GO" id="GO:0016614">
    <property type="term" value="F:oxidoreductase activity, acting on CH-OH group of donors"/>
    <property type="evidence" value="ECO:0007669"/>
    <property type="project" value="InterPro"/>
</dbReference>
<name>A0A4D4LHI9_STRVO</name>
<keyword evidence="3" id="KW-0274">FAD</keyword>
<keyword evidence="4" id="KW-0560">Oxidoreductase</keyword>
<feature type="domain" description="Glucose-methanol-choline oxidoreductase C-terminal" evidence="6">
    <location>
        <begin position="451"/>
        <end position="508"/>
    </location>
</feature>
<reference evidence="7 8" key="1">
    <citation type="journal article" date="2020" name="Int. J. Syst. Evol. Microbiol.">
        <title>Reclassification of Streptomyces castelarensis and Streptomyces sporoclivatus as later heterotypic synonyms of Streptomyces antimycoticus.</title>
        <authorList>
            <person name="Komaki H."/>
            <person name="Tamura T."/>
        </authorList>
    </citation>
    <scope>NUCLEOTIDE SEQUENCE [LARGE SCALE GENOMIC DNA]</scope>
    <source>
        <strain evidence="7 8">NBRC 13459</strain>
    </source>
</reference>
<evidence type="ECO:0000256" key="1">
    <source>
        <dbReference type="ARBA" id="ARBA00010790"/>
    </source>
</evidence>
<feature type="domain" description="Glucose-methanol-choline oxidoreductase N-terminal" evidence="5">
    <location>
        <begin position="209"/>
        <end position="318"/>
    </location>
</feature>
<protein>
    <submittedName>
        <fullName evidence="7">Dehydrogenase</fullName>
    </submittedName>
</protein>
<dbReference type="RefSeq" id="WP_137981942.1">
    <property type="nucleotide sequence ID" value="NZ_BAAASO010000012.1"/>
</dbReference>
<evidence type="ECO:0000256" key="2">
    <source>
        <dbReference type="ARBA" id="ARBA00022630"/>
    </source>
</evidence>
<accession>A0A4D4LHI9</accession>
<dbReference type="Proteomes" id="UP000301309">
    <property type="component" value="Unassembled WGS sequence"/>
</dbReference>
<organism evidence="7 8">
    <name type="scientific">Streptomyces violaceusniger</name>
    <dbReference type="NCBI Taxonomy" id="68280"/>
    <lineage>
        <taxon>Bacteria</taxon>
        <taxon>Bacillati</taxon>
        <taxon>Actinomycetota</taxon>
        <taxon>Actinomycetes</taxon>
        <taxon>Kitasatosporales</taxon>
        <taxon>Streptomycetaceae</taxon>
        <taxon>Streptomyces</taxon>
        <taxon>Streptomyces violaceusniger group</taxon>
    </lineage>
</organism>
<dbReference type="InterPro" id="IPR007867">
    <property type="entry name" value="GMC_OxRtase_C"/>
</dbReference>
<dbReference type="Pfam" id="PF05199">
    <property type="entry name" value="GMC_oxred_C"/>
    <property type="match status" value="1"/>
</dbReference>
<evidence type="ECO:0000256" key="3">
    <source>
        <dbReference type="ARBA" id="ARBA00022827"/>
    </source>
</evidence>
<evidence type="ECO:0000256" key="4">
    <source>
        <dbReference type="ARBA" id="ARBA00023002"/>
    </source>
</evidence>
<keyword evidence="2" id="KW-0285">Flavoprotein</keyword>
<dbReference type="PANTHER" id="PTHR46056">
    <property type="entry name" value="LONG-CHAIN-ALCOHOL OXIDASE"/>
    <property type="match status" value="1"/>
</dbReference>
<gene>
    <name evidence="7" type="ORF">SVIO_105070</name>
</gene>
<evidence type="ECO:0000313" key="7">
    <source>
        <dbReference type="EMBL" id="GDY59884.1"/>
    </source>
</evidence>